<dbReference type="EMBL" id="QGHF01000001">
    <property type="protein sequence ID" value="PWL00675.1"/>
    <property type="molecule type" value="Genomic_DNA"/>
</dbReference>
<evidence type="ECO:0000313" key="4">
    <source>
        <dbReference type="Proteomes" id="UP000245981"/>
    </source>
</evidence>
<name>A0A2V2BLX9_9GAMM</name>
<dbReference type="InterPro" id="IPR029068">
    <property type="entry name" value="Glyas_Bleomycin-R_OHBP_Dase"/>
</dbReference>
<keyword evidence="1" id="KW-0479">Metal-binding</keyword>
<feature type="domain" description="VOC" evidence="2">
    <location>
        <begin position="4"/>
        <end position="142"/>
    </location>
</feature>
<dbReference type="RefSeq" id="WP_063879508.1">
    <property type="nucleotide sequence ID" value="NZ_CP193908.1"/>
</dbReference>
<organism evidence="3 4">
    <name type="scientific">Pantoea allii</name>
    <dbReference type="NCBI Taxonomy" id="574096"/>
    <lineage>
        <taxon>Bacteria</taxon>
        <taxon>Pseudomonadati</taxon>
        <taxon>Pseudomonadota</taxon>
        <taxon>Gammaproteobacteria</taxon>
        <taxon>Enterobacterales</taxon>
        <taxon>Erwiniaceae</taxon>
        <taxon>Pantoea</taxon>
    </lineage>
</organism>
<sequence length="142" mass="15550">MIKSYDHVGFSVRNIKQSLHFWTAVLGGTLLREGNMSGAIIDEVTGARGADVQMALVELAGMKIELLQYDNIVVPDESSPPYAPGYAHLAFRVEHLDALLERVSLHGWKTPGQPQTIAAGPLKGTRVIYVMSPDGQTLEFME</sequence>
<dbReference type="InterPro" id="IPR037523">
    <property type="entry name" value="VOC_core"/>
</dbReference>
<dbReference type="GO" id="GO:0046872">
    <property type="term" value="F:metal ion binding"/>
    <property type="evidence" value="ECO:0007669"/>
    <property type="project" value="UniProtKB-KW"/>
</dbReference>
<evidence type="ECO:0000256" key="1">
    <source>
        <dbReference type="ARBA" id="ARBA00022723"/>
    </source>
</evidence>
<evidence type="ECO:0000259" key="2">
    <source>
        <dbReference type="PROSITE" id="PS51819"/>
    </source>
</evidence>
<dbReference type="GO" id="GO:0004493">
    <property type="term" value="F:methylmalonyl-CoA epimerase activity"/>
    <property type="evidence" value="ECO:0007669"/>
    <property type="project" value="TreeGrafter"/>
</dbReference>
<accession>A0A2V2BLX9</accession>
<comment type="caution">
    <text evidence="3">The sequence shown here is derived from an EMBL/GenBank/DDBJ whole genome shotgun (WGS) entry which is preliminary data.</text>
</comment>
<reference evidence="3 4" key="1">
    <citation type="submission" date="2018-05" db="EMBL/GenBank/DDBJ databases">
        <title>Genomic Encyclopedia of Type Strains, Phase IV (KMG-V): Genome sequencing to study the core and pangenomes of soil and plant-associated prokaryotes.</title>
        <authorList>
            <person name="Whitman W."/>
        </authorList>
    </citation>
    <scope>NUCLEOTIDE SEQUENCE [LARGE SCALE GENOMIC DNA]</scope>
    <source>
        <strain evidence="3 4">PNA 200-10</strain>
    </source>
</reference>
<dbReference type="OrthoDB" id="2613830at2"/>
<dbReference type="PROSITE" id="PS51819">
    <property type="entry name" value="VOC"/>
    <property type="match status" value="1"/>
</dbReference>
<dbReference type="STRING" id="574096.HA38_22830"/>
<gene>
    <name evidence="3" type="ORF">C7431_101487</name>
</gene>
<dbReference type="Gene3D" id="3.10.180.10">
    <property type="entry name" value="2,3-Dihydroxybiphenyl 1,2-Dioxygenase, domain 1"/>
    <property type="match status" value="1"/>
</dbReference>
<dbReference type="InterPro" id="IPR051785">
    <property type="entry name" value="MMCE/EMCE_epimerase"/>
</dbReference>
<dbReference type="PANTHER" id="PTHR43048:SF3">
    <property type="entry name" value="METHYLMALONYL-COA EPIMERASE, MITOCHONDRIAL"/>
    <property type="match status" value="1"/>
</dbReference>
<dbReference type="SUPFAM" id="SSF54593">
    <property type="entry name" value="Glyoxalase/Bleomycin resistance protein/Dihydroxybiphenyl dioxygenase"/>
    <property type="match status" value="1"/>
</dbReference>
<dbReference type="GO" id="GO:0051213">
    <property type="term" value="F:dioxygenase activity"/>
    <property type="evidence" value="ECO:0007669"/>
    <property type="project" value="UniProtKB-KW"/>
</dbReference>
<proteinExistence type="predicted"/>
<dbReference type="Pfam" id="PF00903">
    <property type="entry name" value="Glyoxalase"/>
    <property type="match status" value="1"/>
</dbReference>
<keyword evidence="3" id="KW-0560">Oxidoreductase</keyword>
<evidence type="ECO:0000313" key="3">
    <source>
        <dbReference type="EMBL" id="PWL00675.1"/>
    </source>
</evidence>
<keyword evidence="3" id="KW-0223">Dioxygenase</keyword>
<dbReference type="InterPro" id="IPR004360">
    <property type="entry name" value="Glyas_Fos-R_dOase_dom"/>
</dbReference>
<dbReference type="AlphaFoldDB" id="A0A2V2BLX9"/>
<dbReference type="Proteomes" id="UP000245981">
    <property type="component" value="Unassembled WGS sequence"/>
</dbReference>
<dbReference type="PANTHER" id="PTHR43048">
    <property type="entry name" value="METHYLMALONYL-COA EPIMERASE"/>
    <property type="match status" value="1"/>
</dbReference>
<keyword evidence="3" id="KW-0456">Lyase</keyword>
<dbReference type="GO" id="GO:0016829">
    <property type="term" value="F:lyase activity"/>
    <property type="evidence" value="ECO:0007669"/>
    <property type="project" value="UniProtKB-KW"/>
</dbReference>
<protein>
    <submittedName>
        <fullName evidence="3">Catechol 2,3-dioxygenase-like lactoylglutathione lyase family enzyme</fullName>
    </submittedName>
</protein>
<dbReference type="GO" id="GO:0046491">
    <property type="term" value="P:L-methylmalonyl-CoA metabolic process"/>
    <property type="evidence" value="ECO:0007669"/>
    <property type="project" value="TreeGrafter"/>
</dbReference>